<comment type="caution">
    <text evidence="4">The sequence shown here is derived from an EMBL/GenBank/DDBJ whole genome shotgun (WGS) entry which is preliminary data.</text>
</comment>
<organism evidence="4 5">
    <name type="scientific">Candidatus Dojkabacteria bacterium HGW-Dojkabacteria-1</name>
    <dbReference type="NCBI Taxonomy" id="2013761"/>
    <lineage>
        <taxon>Bacteria</taxon>
        <taxon>Candidatus Dojkabacteria</taxon>
    </lineage>
</organism>
<dbReference type="EMBL" id="PHAO01000001">
    <property type="protein sequence ID" value="PKN03013.1"/>
    <property type="molecule type" value="Genomic_DNA"/>
</dbReference>
<evidence type="ECO:0000256" key="1">
    <source>
        <dbReference type="SAM" id="MobiDB-lite"/>
    </source>
</evidence>
<sequence length="248" mass="28565">MNLENFVLGFFDFVGGIDFNIFGTLLFVLLIVFWLVLIGWVWIDSGERTSNISIRIIYLLLVVFLNIPGLIIYLIIRPSETIEQIYWADLERRYLKYETSELGDCSKCGNQLLPGYVYCSNCGNEIKKKCPSCGVMIGKSTKFCAYCGTQVASRSTQEEYPTIEVMEQQILATREEATETVESKRLKYKQSGGFVVKLGGMIISSWKRLFDIVSEKLEKNQEEKVEQKQQEVVESNTKKKKKKKRKKK</sequence>
<feature type="compositionally biased region" description="Basic residues" evidence="1">
    <location>
        <begin position="238"/>
        <end position="248"/>
    </location>
</feature>
<proteinExistence type="predicted"/>
<accession>A0A2N2F4D3</accession>
<keyword evidence="2" id="KW-0472">Membrane</keyword>
<dbReference type="InterPro" id="IPR025874">
    <property type="entry name" value="DZR"/>
</dbReference>
<dbReference type="AlphaFoldDB" id="A0A2N2F4D3"/>
<evidence type="ECO:0000259" key="3">
    <source>
        <dbReference type="Pfam" id="PF12773"/>
    </source>
</evidence>
<protein>
    <recommendedName>
        <fullName evidence="3">DZANK-type domain-containing protein</fullName>
    </recommendedName>
</protein>
<feature type="compositionally biased region" description="Basic and acidic residues" evidence="1">
    <location>
        <begin position="220"/>
        <end position="231"/>
    </location>
</feature>
<name>A0A2N2F4D3_9BACT</name>
<dbReference type="Pfam" id="PF12773">
    <property type="entry name" value="DZR"/>
    <property type="match status" value="1"/>
</dbReference>
<feature type="transmembrane region" description="Helical" evidence="2">
    <location>
        <begin position="55"/>
        <end position="76"/>
    </location>
</feature>
<feature type="region of interest" description="Disordered" evidence="1">
    <location>
        <begin position="220"/>
        <end position="248"/>
    </location>
</feature>
<dbReference type="Proteomes" id="UP000233417">
    <property type="component" value="Unassembled WGS sequence"/>
</dbReference>
<feature type="transmembrane region" description="Helical" evidence="2">
    <location>
        <begin position="20"/>
        <end position="43"/>
    </location>
</feature>
<evidence type="ECO:0000256" key="2">
    <source>
        <dbReference type="SAM" id="Phobius"/>
    </source>
</evidence>
<feature type="domain" description="DZANK-type" evidence="3">
    <location>
        <begin position="105"/>
        <end position="148"/>
    </location>
</feature>
<gene>
    <name evidence="4" type="ORF">CVU76_03230</name>
</gene>
<evidence type="ECO:0000313" key="4">
    <source>
        <dbReference type="EMBL" id="PKN03013.1"/>
    </source>
</evidence>
<reference evidence="4 5" key="1">
    <citation type="journal article" date="2017" name="ISME J.">
        <title>Potential for microbial H2 and metal transformations associated with novel bacteria and archaea in deep terrestrial subsurface sediments.</title>
        <authorList>
            <person name="Hernsdorf A.W."/>
            <person name="Amano Y."/>
            <person name="Miyakawa K."/>
            <person name="Ise K."/>
            <person name="Suzuki Y."/>
            <person name="Anantharaman K."/>
            <person name="Probst A."/>
            <person name="Burstein D."/>
            <person name="Thomas B.C."/>
            <person name="Banfield J.F."/>
        </authorList>
    </citation>
    <scope>NUCLEOTIDE SEQUENCE [LARGE SCALE GENOMIC DNA]</scope>
    <source>
        <strain evidence="4">HGW-Dojkabacteria-1</strain>
    </source>
</reference>
<keyword evidence="2" id="KW-0812">Transmembrane</keyword>
<evidence type="ECO:0000313" key="5">
    <source>
        <dbReference type="Proteomes" id="UP000233417"/>
    </source>
</evidence>
<keyword evidence="2" id="KW-1133">Transmembrane helix</keyword>